<feature type="signal peptide" evidence="1">
    <location>
        <begin position="1"/>
        <end position="24"/>
    </location>
</feature>
<organism evidence="3 4">
    <name type="scientific">Ignatzschineria ureiclastica</name>
    <dbReference type="NCBI Taxonomy" id="472582"/>
    <lineage>
        <taxon>Bacteria</taxon>
        <taxon>Pseudomonadati</taxon>
        <taxon>Pseudomonadota</taxon>
        <taxon>Gammaproteobacteria</taxon>
        <taxon>Cardiobacteriales</taxon>
        <taxon>Ignatzschineriaceae</taxon>
        <taxon>Ignatzschineria</taxon>
    </lineage>
</organism>
<keyword evidence="4" id="KW-1185">Reference proteome</keyword>
<evidence type="ECO:0000313" key="4">
    <source>
        <dbReference type="Proteomes" id="UP000245020"/>
    </source>
</evidence>
<dbReference type="OrthoDB" id="7871744at2"/>
<accession>A0A2U2AEB9</accession>
<dbReference type="Proteomes" id="UP000245020">
    <property type="component" value="Unassembled WGS sequence"/>
</dbReference>
<sequence>MRPFRNSILLLTTLSLLSACSTTSMPGKRVELRIASQMVDCVGVVPQKCLLVETISEGNGSKENSFVNSSGDQPDWHYFYQTIEGFEYQPGYEYQILAQVVPESFDQNDVADRSSIRYQLIKVISKVAGESHHLPKTHHYNVAPRRS</sequence>
<protein>
    <recommendedName>
        <fullName evidence="2">DUF4377 domain-containing protein</fullName>
    </recommendedName>
</protein>
<dbReference type="EMBL" id="QEWQ01000004">
    <property type="protein sequence ID" value="PWD81001.1"/>
    <property type="molecule type" value="Genomic_DNA"/>
</dbReference>
<reference evidence="4" key="1">
    <citation type="submission" date="2018-05" db="EMBL/GenBank/DDBJ databases">
        <title>Ignatzschineria dubaiensis sp. nov., isolated from necrotic foot tissues of dromedaries (Camelus dromedarius) and associated maggots in Dubai, United Arab Emirates.</title>
        <authorList>
            <person name="Tsang C.C."/>
            <person name="Tang J.Y.M."/>
            <person name="Fong J.Y.H."/>
            <person name="Kinne J."/>
            <person name="Lee H.H."/>
            <person name="Joseph M."/>
            <person name="Jose S."/>
            <person name="Schuster R.K."/>
            <person name="Tang Y."/>
            <person name="Sivakumar S."/>
            <person name="Chen J.H.K."/>
            <person name="Teng J.L.L."/>
            <person name="Lau S.K.P."/>
            <person name="Wernery U."/>
            <person name="Woo P.C.Y."/>
        </authorList>
    </citation>
    <scope>NUCLEOTIDE SEQUENCE [LARGE SCALE GENOMIC DNA]</scope>
    <source>
        <strain evidence="4">KCTC 22644</strain>
    </source>
</reference>
<gene>
    <name evidence="3" type="ORF">DC083_07845</name>
</gene>
<name>A0A2U2AEB9_9GAMM</name>
<keyword evidence="1" id="KW-0732">Signal</keyword>
<comment type="caution">
    <text evidence="3">The sequence shown here is derived from an EMBL/GenBank/DDBJ whole genome shotgun (WGS) entry which is preliminary data.</text>
</comment>
<evidence type="ECO:0000259" key="2">
    <source>
        <dbReference type="Pfam" id="PF14302"/>
    </source>
</evidence>
<feature type="chain" id="PRO_5015415066" description="DUF4377 domain-containing protein" evidence="1">
    <location>
        <begin position="25"/>
        <end position="147"/>
    </location>
</feature>
<evidence type="ECO:0000256" key="1">
    <source>
        <dbReference type="SAM" id="SignalP"/>
    </source>
</evidence>
<dbReference type="InterPro" id="IPR025485">
    <property type="entry name" value="DUF4377"/>
</dbReference>
<dbReference type="AlphaFoldDB" id="A0A2U2AEB9"/>
<feature type="domain" description="DUF4377" evidence="2">
    <location>
        <begin position="34"/>
        <end position="126"/>
    </location>
</feature>
<dbReference type="RefSeq" id="WP_109189650.1">
    <property type="nucleotide sequence ID" value="NZ_BMYA01000002.1"/>
</dbReference>
<dbReference type="PROSITE" id="PS51257">
    <property type="entry name" value="PROKAR_LIPOPROTEIN"/>
    <property type="match status" value="1"/>
</dbReference>
<proteinExistence type="predicted"/>
<dbReference type="Pfam" id="PF14302">
    <property type="entry name" value="DUF4377"/>
    <property type="match status" value="1"/>
</dbReference>
<evidence type="ECO:0000313" key="3">
    <source>
        <dbReference type="EMBL" id="PWD81001.1"/>
    </source>
</evidence>